<protein>
    <recommendedName>
        <fullName evidence="3">Archaeal Type IV pilin N-terminal domain-containing protein</fullName>
    </recommendedName>
</protein>
<keyword evidence="1" id="KW-1133">Transmembrane helix</keyword>
<keyword evidence="1" id="KW-0472">Membrane</keyword>
<dbReference type="AlphaFoldDB" id="A0A644U093"/>
<accession>A0A644U093</accession>
<feature type="transmembrane region" description="Helical" evidence="1">
    <location>
        <begin position="12"/>
        <end position="41"/>
    </location>
</feature>
<keyword evidence="1" id="KW-0812">Transmembrane</keyword>
<dbReference type="EMBL" id="VSSQ01000067">
    <property type="protein sequence ID" value="MPL72560.1"/>
    <property type="molecule type" value="Genomic_DNA"/>
</dbReference>
<evidence type="ECO:0008006" key="3">
    <source>
        <dbReference type="Google" id="ProtNLM"/>
    </source>
</evidence>
<name>A0A644U093_9ZZZZ</name>
<evidence type="ECO:0000313" key="2">
    <source>
        <dbReference type="EMBL" id="MPL72560.1"/>
    </source>
</evidence>
<reference evidence="2" key="1">
    <citation type="submission" date="2019-08" db="EMBL/GenBank/DDBJ databases">
        <authorList>
            <person name="Kucharzyk K."/>
            <person name="Murdoch R.W."/>
            <person name="Higgins S."/>
            <person name="Loffler F."/>
        </authorList>
    </citation>
    <scope>NUCLEOTIDE SEQUENCE</scope>
</reference>
<gene>
    <name evidence="2" type="ORF">SDC9_18345</name>
</gene>
<sequence>MKRKISEISNDGVSPVIATVLLVTLTVIMSGIIVGVSMPYINQLEEPFLPSELLAIASGDNLVTPEILAIEFVNHRNNGGTKTFASNITLRNIGRQALWNSDYKPEFYINGTKIRVDLFTLNASDFRAAGGSPTGIWRLYGLSGEGPSGYQWKPGAIGYIDLTDNTIRHGYVLQVDIIRKTDGRIISRSVKYIE</sequence>
<proteinExistence type="predicted"/>
<comment type="caution">
    <text evidence="2">The sequence shown here is derived from an EMBL/GenBank/DDBJ whole genome shotgun (WGS) entry which is preliminary data.</text>
</comment>
<evidence type="ECO:0000256" key="1">
    <source>
        <dbReference type="SAM" id="Phobius"/>
    </source>
</evidence>
<organism evidence="2">
    <name type="scientific">bioreactor metagenome</name>
    <dbReference type="NCBI Taxonomy" id="1076179"/>
    <lineage>
        <taxon>unclassified sequences</taxon>
        <taxon>metagenomes</taxon>
        <taxon>ecological metagenomes</taxon>
    </lineage>
</organism>